<organism evidence="3 4">
    <name type="scientific">Luteipulveratus halotolerans</name>
    <dbReference type="NCBI Taxonomy" id="1631356"/>
    <lineage>
        <taxon>Bacteria</taxon>
        <taxon>Bacillati</taxon>
        <taxon>Actinomycetota</taxon>
        <taxon>Actinomycetes</taxon>
        <taxon>Micrococcales</taxon>
        <taxon>Dermacoccaceae</taxon>
        <taxon>Luteipulveratus</taxon>
    </lineage>
</organism>
<protein>
    <recommendedName>
        <fullName evidence="2">NAD(P)-binding domain-containing protein</fullName>
    </recommendedName>
</protein>
<dbReference type="Pfam" id="PF13460">
    <property type="entry name" value="NAD_binding_10"/>
    <property type="match status" value="1"/>
</dbReference>
<evidence type="ECO:0000256" key="1">
    <source>
        <dbReference type="SAM" id="Phobius"/>
    </source>
</evidence>
<accession>A0A0L6CGA9</accession>
<dbReference type="Gene3D" id="3.40.50.720">
    <property type="entry name" value="NAD(P)-binding Rossmann-like Domain"/>
    <property type="match status" value="1"/>
</dbReference>
<dbReference type="OrthoDB" id="9795501at2"/>
<keyword evidence="1" id="KW-0472">Membrane</keyword>
<dbReference type="AlphaFoldDB" id="A0A0L6CGA9"/>
<dbReference type="SUPFAM" id="SSF51735">
    <property type="entry name" value="NAD(P)-binding Rossmann-fold domains"/>
    <property type="match status" value="1"/>
</dbReference>
<dbReference type="InterPro" id="IPR016040">
    <property type="entry name" value="NAD(P)-bd_dom"/>
</dbReference>
<sequence>MSSSGRRVRSRRTSPVVVTHAGTPAGAAVVRALVSGAAGAPTPVVALASSERPAPDDLPGDLVRLVEDADLVVPTVADHLSGARAVVHVLAPDDLAGELADHGRRERLTREIQTLVLAGAATGVRHLVLVTSAMVCGASADNDLPLPEDAVRAAGSASGLVADLVAAEEALESAAAIHPGLTTTIVRPATLVGGTDTIITRHVAAPRLLRLKDSAPAWQLCHVDDLGAAISYVVSAQLAPVVTVGCEGWLDQDRFEELTALRTVELSTAAATGIAHRLHRIGSLPSPATDLSYVAQPWAVGSSRLRAEGWRPAYDNSTCVEVLLDDARAHRMGATRRFDRKDGAAIGAASAAVAVGATAAIMRRRRKKGST</sequence>
<keyword evidence="1" id="KW-0812">Transmembrane</keyword>
<dbReference type="STRING" id="1631356.VV01_04280"/>
<dbReference type="EMBL" id="LAIR01000002">
    <property type="protein sequence ID" value="KNX36548.1"/>
    <property type="molecule type" value="Genomic_DNA"/>
</dbReference>
<dbReference type="InterPro" id="IPR036291">
    <property type="entry name" value="NAD(P)-bd_dom_sf"/>
</dbReference>
<comment type="caution">
    <text evidence="3">The sequence shown here is derived from an EMBL/GenBank/DDBJ whole genome shotgun (WGS) entry which is preliminary data.</text>
</comment>
<feature type="domain" description="NAD(P)-binding" evidence="2">
    <location>
        <begin position="31"/>
        <end position="195"/>
    </location>
</feature>
<keyword evidence="4" id="KW-1185">Reference proteome</keyword>
<dbReference type="Proteomes" id="UP000037397">
    <property type="component" value="Unassembled WGS sequence"/>
</dbReference>
<proteinExistence type="predicted"/>
<evidence type="ECO:0000313" key="3">
    <source>
        <dbReference type="EMBL" id="KNX36548.1"/>
    </source>
</evidence>
<keyword evidence="1" id="KW-1133">Transmembrane helix</keyword>
<feature type="transmembrane region" description="Helical" evidence="1">
    <location>
        <begin position="344"/>
        <end position="362"/>
    </location>
</feature>
<dbReference type="PATRIC" id="fig|1631356.3.peg.792"/>
<evidence type="ECO:0000259" key="2">
    <source>
        <dbReference type="Pfam" id="PF13460"/>
    </source>
</evidence>
<evidence type="ECO:0000313" key="4">
    <source>
        <dbReference type="Proteomes" id="UP000037397"/>
    </source>
</evidence>
<gene>
    <name evidence="3" type="ORF">VV01_04280</name>
</gene>
<reference evidence="4" key="1">
    <citation type="submission" date="2015-03" db="EMBL/GenBank/DDBJ databases">
        <title>Luteipulveratus halotolerans sp. nov., a novel actinobacterium (Dermacoccaceae) from Sarawak, Malaysia.</title>
        <authorList>
            <person name="Juboi H."/>
            <person name="Basik A."/>
            <person name="Shamsul S.S."/>
            <person name="Arnold P."/>
            <person name="Schmitt E.K."/>
            <person name="Sanglier J.-J."/>
            <person name="Yeo T."/>
        </authorList>
    </citation>
    <scope>NUCLEOTIDE SEQUENCE [LARGE SCALE GENOMIC DNA]</scope>
    <source>
        <strain evidence="4">C296001</strain>
    </source>
</reference>
<name>A0A0L6CGA9_9MICO</name>